<comment type="catalytic activity">
    <reaction evidence="4">
        <text>[protein]-peptidylproline (omega=180) = [protein]-peptidylproline (omega=0)</text>
        <dbReference type="Rhea" id="RHEA:16237"/>
        <dbReference type="Rhea" id="RHEA-COMP:10747"/>
        <dbReference type="Rhea" id="RHEA-COMP:10748"/>
        <dbReference type="ChEBI" id="CHEBI:83833"/>
        <dbReference type="ChEBI" id="CHEBI:83834"/>
        <dbReference type="EC" id="5.2.1.8"/>
    </reaction>
</comment>
<dbReference type="GO" id="GO:0034587">
    <property type="term" value="P:piRNA processing"/>
    <property type="evidence" value="ECO:0007669"/>
    <property type="project" value="TreeGrafter"/>
</dbReference>
<organism evidence="8 9">
    <name type="scientific">Mytilus coruscus</name>
    <name type="common">Sea mussel</name>
    <dbReference type="NCBI Taxonomy" id="42192"/>
    <lineage>
        <taxon>Eukaryota</taxon>
        <taxon>Metazoa</taxon>
        <taxon>Spiralia</taxon>
        <taxon>Lophotrochozoa</taxon>
        <taxon>Mollusca</taxon>
        <taxon>Bivalvia</taxon>
        <taxon>Autobranchia</taxon>
        <taxon>Pteriomorphia</taxon>
        <taxon>Mytilida</taxon>
        <taxon>Mytiloidea</taxon>
        <taxon>Mytilidae</taxon>
        <taxon>Mytilinae</taxon>
        <taxon>Mytilus</taxon>
    </lineage>
</organism>
<evidence type="ECO:0000313" key="9">
    <source>
        <dbReference type="Proteomes" id="UP000507470"/>
    </source>
</evidence>
<feature type="region of interest" description="Disordered" evidence="6">
    <location>
        <begin position="557"/>
        <end position="612"/>
    </location>
</feature>
<feature type="repeat" description="TPR" evidence="5">
    <location>
        <begin position="341"/>
        <end position="374"/>
    </location>
</feature>
<keyword evidence="9" id="KW-1185">Reference proteome</keyword>
<dbReference type="EMBL" id="CACVKT020003597">
    <property type="protein sequence ID" value="CAC5384586.1"/>
    <property type="molecule type" value="Genomic_DNA"/>
</dbReference>
<keyword evidence="4 8" id="KW-0413">Isomerase</keyword>
<dbReference type="GO" id="GO:0005737">
    <property type="term" value="C:cytoplasm"/>
    <property type="evidence" value="ECO:0007669"/>
    <property type="project" value="TreeGrafter"/>
</dbReference>
<dbReference type="EC" id="5.2.1.8" evidence="4"/>
<dbReference type="PROSITE" id="PS50059">
    <property type="entry name" value="FKBP_PPIASE"/>
    <property type="match status" value="1"/>
</dbReference>
<dbReference type="Pfam" id="PF00254">
    <property type="entry name" value="FKBP_C"/>
    <property type="match status" value="1"/>
</dbReference>
<dbReference type="Gene3D" id="1.25.40.10">
    <property type="entry name" value="Tetratricopeptide repeat domain"/>
    <property type="match status" value="1"/>
</dbReference>
<reference evidence="8 9" key="1">
    <citation type="submission" date="2020-06" db="EMBL/GenBank/DDBJ databases">
        <authorList>
            <person name="Li R."/>
            <person name="Bekaert M."/>
        </authorList>
    </citation>
    <scope>NUCLEOTIDE SEQUENCE [LARGE SCALE GENOMIC DNA]</scope>
    <source>
        <strain evidence="9">wild</strain>
    </source>
</reference>
<dbReference type="OrthoDB" id="8116123at2759"/>
<feature type="compositionally biased region" description="Acidic residues" evidence="6">
    <location>
        <begin position="37"/>
        <end position="47"/>
    </location>
</feature>
<dbReference type="GO" id="GO:0007283">
    <property type="term" value="P:spermatogenesis"/>
    <property type="evidence" value="ECO:0007669"/>
    <property type="project" value="TreeGrafter"/>
</dbReference>
<feature type="region of interest" description="Disordered" evidence="6">
    <location>
        <begin position="37"/>
        <end position="69"/>
    </location>
</feature>
<dbReference type="Proteomes" id="UP000507470">
    <property type="component" value="Unassembled WGS sequence"/>
</dbReference>
<dbReference type="InterPro" id="IPR019734">
    <property type="entry name" value="TPR_rpt"/>
</dbReference>
<sequence length="833" mass="95377">MDPHMSDEATVCLKEKDIQKLRESEGGVEFEVDEYQNAEEEEEEAFPPEDVLNNVYVPDEEDSDDDDELSPFQKLAKKMEDISPSGDGGVKKRVLHPGGGSIVPEEAIVRVHYNAFLEYADEPYDSTRLRNAPERYKLGQRDTREQPSTRYTNIRFNQLLHGLEICIRTMKKGELAQLLVSPDYAYGKLGIEPRIPGNSTVMFKLELLNFVEHAGIEDYDLMTKEERDKIEFSDILKFVEVERQKGDEFLSTAYTIHDPAKVKLGLQVYKEHAYHKAFGHYKKAAMMLESRNVKDEEEEKTHRGKLFTLYSNMAVCASKQNKFNLVMTYCNKGREIEPNNVKLLFLQGKAHRRSSHFEVARDMLKRAQRMNPNNTEINKELQELDRDIKKFSLVEKDMYQKMFSKPTGQSAEEKEQENLKAKKKLEKNLNVSDDFQKMIEEKLLEFIKDDLQEDMPFPALNLSVGEIACIMEKCENLGLDCKQIGSVPCVPVNAGGGSIVKRHPSGQLLQLVAAVGYSASKESTRDHSGEDTYDTEITTEYSEEFESSDEYDQADATVIKRPNKSQSAPALSSRTRKRVSRNLRSPATVHREAMPSSPTLHGAPDSPDKIIQNNNMGLLEGITTVMRGMMSEVVQVMRNMTETIISSIHGHPITPVKPLTRKSHRGRSSVPSAIRPTRKIHKDHHLRPSDSDSSSNRKQLNSNWLPIFTGKEKWKVWFNRFEAVAKFINLSKKEKLAELLPRLQGIAGDFVFDQLSSEVTRSYRKLVKELKNRFGEIDTTKIYISKFNNREQYNEESVQDFAAELKCYRQGYPRDKRGVSRRFIENLSARASR</sequence>
<evidence type="ECO:0000256" key="5">
    <source>
        <dbReference type="PROSITE-ProRule" id="PRU00339"/>
    </source>
</evidence>
<protein>
    <recommendedName>
        <fullName evidence="4">peptidylprolyl isomerase</fullName>
        <ecNumber evidence="4">5.2.1.8</ecNumber>
    </recommendedName>
</protein>
<dbReference type="InterPro" id="IPR042282">
    <property type="entry name" value="FKBP6/shu"/>
</dbReference>
<evidence type="ECO:0000256" key="2">
    <source>
        <dbReference type="ARBA" id="ARBA00022737"/>
    </source>
</evidence>
<feature type="compositionally biased region" description="Basic residues" evidence="6">
    <location>
        <begin position="676"/>
        <end position="685"/>
    </location>
</feature>
<keyword evidence="2" id="KW-0677">Repeat</keyword>
<dbReference type="SMART" id="SM00028">
    <property type="entry name" value="TPR"/>
    <property type="match status" value="2"/>
</dbReference>
<keyword evidence="4" id="KW-0697">Rotamase</keyword>
<evidence type="ECO:0000313" key="8">
    <source>
        <dbReference type="EMBL" id="CAC5384586.1"/>
    </source>
</evidence>
<dbReference type="PANTHER" id="PTHR46674">
    <property type="entry name" value="INACTIVE PEPTIDYL-PROLYL CIS-TRANS ISOMERASE FKBP6"/>
    <property type="match status" value="1"/>
</dbReference>
<evidence type="ECO:0000256" key="3">
    <source>
        <dbReference type="ARBA" id="ARBA00022803"/>
    </source>
</evidence>
<keyword evidence="3 5" id="KW-0802">TPR repeat</keyword>
<dbReference type="InterPro" id="IPR046357">
    <property type="entry name" value="PPIase_dom_sf"/>
</dbReference>
<dbReference type="PROSITE" id="PS50005">
    <property type="entry name" value="TPR"/>
    <property type="match status" value="1"/>
</dbReference>
<dbReference type="PANTHER" id="PTHR46674:SF1">
    <property type="entry name" value="INACTIVE PEPTIDYL-PROLYL CIS-TRANS ISOMERASE FKBP6"/>
    <property type="match status" value="1"/>
</dbReference>
<dbReference type="SUPFAM" id="SSF48452">
    <property type="entry name" value="TPR-like"/>
    <property type="match status" value="1"/>
</dbReference>
<evidence type="ECO:0000256" key="4">
    <source>
        <dbReference type="PROSITE-ProRule" id="PRU00277"/>
    </source>
</evidence>
<dbReference type="GO" id="GO:0051879">
    <property type="term" value="F:Hsp90 protein binding"/>
    <property type="evidence" value="ECO:0007669"/>
    <property type="project" value="TreeGrafter"/>
</dbReference>
<feature type="compositionally biased region" description="Polar residues" evidence="6">
    <location>
        <begin position="564"/>
        <end position="573"/>
    </location>
</feature>
<dbReference type="InterPro" id="IPR001179">
    <property type="entry name" value="PPIase_FKBP_dom"/>
</dbReference>
<feature type="compositionally biased region" description="Acidic residues" evidence="6">
    <location>
        <begin position="58"/>
        <end position="69"/>
    </location>
</feature>
<comment type="similarity">
    <text evidence="1">Belongs to the FKBP6 family.</text>
</comment>
<dbReference type="GO" id="GO:0003755">
    <property type="term" value="F:peptidyl-prolyl cis-trans isomerase activity"/>
    <property type="evidence" value="ECO:0007669"/>
    <property type="project" value="UniProtKB-KW"/>
</dbReference>
<proteinExistence type="inferred from homology"/>
<gene>
    <name evidence="8" type="ORF">MCOR_20209</name>
</gene>
<evidence type="ECO:0000256" key="6">
    <source>
        <dbReference type="SAM" id="MobiDB-lite"/>
    </source>
</evidence>
<dbReference type="Gene3D" id="3.10.50.40">
    <property type="match status" value="1"/>
</dbReference>
<name>A0A6J8BLV9_MYTCO</name>
<accession>A0A6J8BLV9</accession>
<evidence type="ECO:0000259" key="7">
    <source>
        <dbReference type="PROSITE" id="PS50059"/>
    </source>
</evidence>
<feature type="region of interest" description="Disordered" evidence="6">
    <location>
        <begin position="651"/>
        <end position="698"/>
    </location>
</feature>
<evidence type="ECO:0000256" key="1">
    <source>
        <dbReference type="ARBA" id="ARBA00009648"/>
    </source>
</evidence>
<feature type="domain" description="PPIase FKBP-type" evidence="7">
    <location>
        <begin position="106"/>
        <end position="211"/>
    </location>
</feature>
<dbReference type="SUPFAM" id="SSF54534">
    <property type="entry name" value="FKBP-like"/>
    <property type="match status" value="1"/>
</dbReference>
<dbReference type="AlphaFoldDB" id="A0A6J8BLV9"/>
<dbReference type="InterPro" id="IPR011990">
    <property type="entry name" value="TPR-like_helical_dom_sf"/>
</dbReference>